<organism evidence="1 2">
    <name type="scientific">Luteibacter jiangsuensis</name>
    <dbReference type="NCBI Taxonomy" id="637577"/>
    <lineage>
        <taxon>Bacteria</taxon>
        <taxon>Pseudomonadati</taxon>
        <taxon>Pseudomonadota</taxon>
        <taxon>Gammaproteobacteria</taxon>
        <taxon>Lysobacterales</taxon>
        <taxon>Rhodanobacteraceae</taxon>
        <taxon>Luteibacter</taxon>
    </lineage>
</organism>
<name>A0ABX0QAQ8_9GAMM</name>
<sequence>MELPTLISTCIALAALLAVAATMYTARKQRAAELQIASRQIESSFRILSEQLNSQSALAFSQISAARAQALDEIKAQVLTKNRQEWINDLRNTLAQFIVGIHKCRNNLTISPERRDPNRIHSNVGDAWLHLTRLRLLINPNEDDHKDLLATANLMFELIKSSEEGLRLKDVEKSLLIMGQAILKREWERVKSLA</sequence>
<evidence type="ECO:0000313" key="1">
    <source>
        <dbReference type="EMBL" id="NID06839.1"/>
    </source>
</evidence>
<accession>A0ABX0QAQ8</accession>
<keyword evidence="2" id="KW-1185">Reference proteome</keyword>
<evidence type="ECO:0000313" key="2">
    <source>
        <dbReference type="Proteomes" id="UP001429601"/>
    </source>
</evidence>
<dbReference type="Proteomes" id="UP001429601">
    <property type="component" value="Unassembled WGS sequence"/>
</dbReference>
<dbReference type="EMBL" id="JAAQQR010000012">
    <property type="protein sequence ID" value="NID06839.1"/>
    <property type="molecule type" value="Genomic_DNA"/>
</dbReference>
<gene>
    <name evidence="1" type="ORF">HBF26_18275</name>
</gene>
<dbReference type="RefSeq" id="WP_167129507.1">
    <property type="nucleotide sequence ID" value="NZ_JAAQQR010000012.1"/>
</dbReference>
<reference evidence="1 2" key="1">
    <citation type="journal article" date="2011" name="Curr. Microbiol.">
        <title>Luteibacter jiangsuensis sp. nov.: a methamidophos-degrading bacterium isolated from a methamidophos-manufacturing factory.</title>
        <authorList>
            <person name="Wang L."/>
            <person name="Wang G.L."/>
            <person name="Li S.P."/>
            <person name="Jiang J.D."/>
        </authorList>
    </citation>
    <scope>NUCLEOTIDE SEQUENCE [LARGE SCALE GENOMIC DNA]</scope>
    <source>
        <strain evidence="1 2">CGMCC 1.10133</strain>
    </source>
</reference>
<proteinExistence type="predicted"/>
<protein>
    <recommendedName>
        <fullName evidence="3">DUF4041 domain-containing protein</fullName>
    </recommendedName>
</protein>
<comment type="caution">
    <text evidence="1">The sequence shown here is derived from an EMBL/GenBank/DDBJ whole genome shotgun (WGS) entry which is preliminary data.</text>
</comment>
<evidence type="ECO:0008006" key="3">
    <source>
        <dbReference type="Google" id="ProtNLM"/>
    </source>
</evidence>